<keyword evidence="10" id="KW-1185">Reference proteome</keyword>
<accession>A0ABS7DHM3</accession>
<organism evidence="9 10">
    <name type="scientific">Succinivibrio faecicola</name>
    <dbReference type="NCBI Taxonomy" id="2820300"/>
    <lineage>
        <taxon>Bacteria</taxon>
        <taxon>Pseudomonadati</taxon>
        <taxon>Pseudomonadota</taxon>
        <taxon>Gammaproteobacteria</taxon>
        <taxon>Aeromonadales</taxon>
        <taxon>Succinivibrionaceae</taxon>
        <taxon>Succinivibrio</taxon>
    </lineage>
</organism>
<dbReference type="EMBL" id="JAGFNY010000009">
    <property type="protein sequence ID" value="MBW7570046.1"/>
    <property type="molecule type" value="Genomic_DNA"/>
</dbReference>
<proteinExistence type="predicted"/>
<dbReference type="SMART" id="SM00382">
    <property type="entry name" value="AAA"/>
    <property type="match status" value="1"/>
</dbReference>
<dbReference type="InterPro" id="IPR015855">
    <property type="entry name" value="ABC_transpr_MalK-like"/>
</dbReference>
<dbReference type="InterPro" id="IPR040582">
    <property type="entry name" value="OB_MalK-like"/>
</dbReference>
<dbReference type="PANTHER" id="PTHR43875">
    <property type="entry name" value="MALTODEXTRIN IMPORT ATP-BINDING PROTEIN MSMX"/>
    <property type="match status" value="1"/>
</dbReference>
<keyword evidence="2" id="KW-1003">Cell membrane</keyword>
<dbReference type="InterPro" id="IPR008995">
    <property type="entry name" value="Mo/tungstate-bd_C_term_dom"/>
</dbReference>
<dbReference type="PROSITE" id="PS00211">
    <property type="entry name" value="ABC_TRANSPORTER_1"/>
    <property type="match status" value="1"/>
</dbReference>
<dbReference type="Gene3D" id="2.40.50.140">
    <property type="entry name" value="Nucleic acid-binding proteins"/>
    <property type="match status" value="1"/>
</dbReference>
<evidence type="ECO:0000313" key="10">
    <source>
        <dbReference type="Proteomes" id="UP000731465"/>
    </source>
</evidence>
<dbReference type="InterPro" id="IPR012340">
    <property type="entry name" value="NA-bd_OB-fold"/>
</dbReference>
<keyword evidence="3" id="KW-0997">Cell inner membrane</keyword>
<evidence type="ECO:0000256" key="3">
    <source>
        <dbReference type="ARBA" id="ARBA00022519"/>
    </source>
</evidence>
<dbReference type="Proteomes" id="UP000731465">
    <property type="component" value="Unassembled WGS sequence"/>
</dbReference>
<dbReference type="InterPro" id="IPR003593">
    <property type="entry name" value="AAA+_ATPase"/>
</dbReference>
<evidence type="ECO:0000256" key="4">
    <source>
        <dbReference type="ARBA" id="ARBA00022597"/>
    </source>
</evidence>
<dbReference type="InterPro" id="IPR027417">
    <property type="entry name" value="P-loop_NTPase"/>
</dbReference>
<evidence type="ECO:0000313" key="9">
    <source>
        <dbReference type="EMBL" id="MBW7570046.1"/>
    </source>
</evidence>
<evidence type="ECO:0000256" key="5">
    <source>
        <dbReference type="ARBA" id="ARBA00022741"/>
    </source>
</evidence>
<comment type="caution">
    <text evidence="9">The sequence shown here is derived from an EMBL/GenBank/DDBJ whole genome shotgun (WGS) entry which is preliminary data.</text>
</comment>
<feature type="domain" description="ABC transporter" evidence="8">
    <location>
        <begin position="4"/>
        <end position="243"/>
    </location>
</feature>
<dbReference type="NCBIfam" id="NF008653">
    <property type="entry name" value="PRK11650.1"/>
    <property type="match status" value="1"/>
</dbReference>
<evidence type="ECO:0000256" key="2">
    <source>
        <dbReference type="ARBA" id="ARBA00022475"/>
    </source>
</evidence>
<sequence>MAEVLLSKVRKNYNPAILKDTLRNINLDIKDGDFIVFVGPSGCGKSTLLRMIAGLEDITDGDLLIDGKRVNDVPPSERNIGMVFQSYALYPHMTVFDNMAFGLKLKHMDKKEILRRVVQAADVLGLEAFLERKPKALSGGQRQRVAIGRCIVQNPSVFLFDEPLSNLDAALRVKMRLEIAKLHQELNATIIYVTHDQVEAMTLADKICVLSPLRPSAESNLEQFGSPLELYNHPVNLFVAGFIGSPKMNFLKGEIVSISEEKCTVKLITGEKVTACVNATRGKVGDSIILGVRPEHLLTKNIDAADGGKVTAKVIVTENLGAEFYVYMDSGASEVGSDFTVKSDSELEVVAGDEFSVGIPAAACYLFDAEGIAFPRTQVYKRS</sequence>
<dbReference type="GO" id="GO:0005524">
    <property type="term" value="F:ATP binding"/>
    <property type="evidence" value="ECO:0007669"/>
    <property type="project" value="UniProtKB-KW"/>
</dbReference>
<dbReference type="Gene3D" id="3.40.50.300">
    <property type="entry name" value="P-loop containing nucleotide triphosphate hydrolases"/>
    <property type="match status" value="1"/>
</dbReference>
<dbReference type="PANTHER" id="PTHR43875:SF3">
    <property type="entry name" value="MALTOSE_MALTODEXTRIN IMPORT ATP-BINDING PROTEIN MALK"/>
    <property type="match status" value="1"/>
</dbReference>
<keyword evidence="4" id="KW-0762">Sugar transport</keyword>
<dbReference type="InterPro" id="IPR017871">
    <property type="entry name" value="ABC_transporter-like_CS"/>
</dbReference>
<evidence type="ECO:0000256" key="1">
    <source>
        <dbReference type="ARBA" id="ARBA00022448"/>
    </source>
</evidence>
<dbReference type="Gene3D" id="2.40.50.100">
    <property type="match status" value="1"/>
</dbReference>
<keyword evidence="1" id="KW-0813">Transport</keyword>
<evidence type="ECO:0000256" key="7">
    <source>
        <dbReference type="ARBA" id="ARBA00023136"/>
    </source>
</evidence>
<name>A0ABS7DHM3_9GAMM</name>
<dbReference type="CDD" id="cd03301">
    <property type="entry name" value="ABC_MalK_N"/>
    <property type="match status" value="1"/>
</dbReference>
<evidence type="ECO:0000259" key="8">
    <source>
        <dbReference type="PROSITE" id="PS50893"/>
    </source>
</evidence>
<protein>
    <submittedName>
        <fullName evidence="9">Sn-glycerol-3-phosphate ABC transporter ATP-binding protein UgpC</fullName>
    </submittedName>
</protein>
<dbReference type="Pfam" id="PF17912">
    <property type="entry name" value="OB_MalK"/>
    <property type="match status" value="1"/>
</dbReference>
<dbReference type="InterPro" id="IPR003439">
    <property type="entry name" value="ABC_transporter-like_ATP-bd"/>
</dbReference>
<dbReference type="PROSITE" id="PS50893">
    <property type="entry name" value="ABC_TRANSPORTER_2"/>
    <property type="match status" value="1"/>
</dbReference>
<dbReference type="SUPFAM" id="SSF52540">
    <property type="entry name" value="P-loop containing nucleoside triphosphate hydrolases"/>
    <property type="match status" value="1"/>
</dbReference>
<dbReference type="Pfam" id="PF00005">
    <property type="entry name" value="ABC_tran"/>
    <property type="match status" value="1"/>
</dbReference>
<keyword evidence="5" id="KW-0547">Nucleotide-binding</keyword>
<evidence type="ECO:0000256" key="6">
    <source>
        <dbReference type="ARBA" id="ARBA00022840"/>
    </source>
</evidence>
<keyword evidence="6 9" id="KW-0067">ATP-binding</keyword>
<reference evidence="9 10" key="1">
    <citation type="submission" date="2021-03" db="EMBL/GenBank/DDBJ databases">
        <title>Succinivibrio sp. nov. isolated from feces of cow.</title>
        <authorList>
            <person name="Choi J.-Y."/>
        </authorList>
    </citation>
    <scope>NUCLEOTIDE SEQUENCE [LARGE SCALE GENOMIC DNA]</scope>
    <source>
        <strain evidence="9 10">AGMB01872</strain>
    </source>
</reference>
<dbReference type="InterPro" id="IPR047641">
    <property type="entry name" value="ABC_transpr_MalK/UgpC-like"/>
</dbReference>
<keyword evidence="7" id="KW-0472">Membrane</keyword>
<dbReference type="RefSeq" id="WP_219937266.1">
    <property type="nucleotide sequence ID" value="NZ_JAGFNY010000009.1"/>
</dbReference>
<gene>
    <name evidence="9" type="primary">ugpC</name>
    <name evidence="9" type="ORF">J5V48_03960</name>
</gene>
<dbReference type="SUPFAM" id="SSF50331">
    <property type="entry name" value="MOP-like"/>
    <property type="match status" value="1"/>
</dbReference>